<evidence type="ECO:0000259" key="1">
    <source>
        <dbReference type="Pfam" id="PF03432"/>
    </source>
</evidence>
<accession>A0A8X8LCS5</accession>
<dbReference type="EMBL" id="FNNO01000003">
    <property type="protein sequence ID" value="SDW46265.1"/>
    <property type="molecule type" value="Genomic_DNA"/>
</dbReference>
<evidence type="ECO:0000313" key="3">
    <source>
        <dbReference type="Proteomes" id="UP000198711"/>
    </source>
</evidence>
<protein>
    <submittedName>
        <fullName evidence="2">Relaxase/Mobilisation nuclease domain-containing protein</fullName>
    </submittedName>
</protein>
<evidence type="ECO:0000313" key="2">
    <source>
        <dbReference type="EMBL" id="SDW46265.1"/>
    </source>
</evidence>
<proteinExistence type="predicted"/>
<dbReference type="InterPro" id="IPR005094">
    <property type="entry name" value="Endonuclease_MobA/VirD2"/>
</dbReference>
<organism evidence="2 3">
    <name type="scientific">Hydrobacter penzbergensis</name>
    <dbReference type="NCBI Taxonomy" id="1235997"/>
    <lineage>
        <taxon>Bacteria</taxon>
        <taxon>Pseudomonadati</taxon>
        <taxon>Bacteroidota</taxon>
        <taxon>Chitinophagia</taxon>
        <taxon>Chitinophagales</taxon>
        <taxon>Chitinophagaceae</taxon>
        <taxon>Hydrobacter</taxon>
    </lineage>
</organism>
<name>A0A8X8LCS5_9BACT</name>
<dbReference type="Pfam" id="PF03432">
    <property type="entry name" value="Relaxase"/>
    <property type="match status" value="1"/>
</dbReference>
<feature type="domain" description="MobA/VirD2-like nuclease" evidence="1">
    <location>
        <begin position="17"/>
        <end position="151"/>
    </location>
</feature>
<keyword evidence="3" id="KW-1185">Reference proteome</keyword>
<dbReference type="Proteomes" id="UP000198711">
    <property type="component" value="Unassembled WGS sequence"/>
</dbReference>
<dbReference type="AlphaFoldDB" id="A0A8X8LCS5"/>
<gene>
    <name evidence="2" type="ORF">SAMN05444410_10320</name>
</gene>
<dbReference type="RefSeq" id="WP_092722500.1">
    <property type="nucleotide sequence ID" value="NZ_FNNO01000003.1"/>
</dbReference>
<reference evidence="2 3" key="1">
    <citation type="submission" date="2016-10" db="EMBL/GenBank/DDBJ databases">
        <authorList>
            <person name="Varghese N."/>
            <person name="Submissions S."/>
        </authorList>
    </citation>
    <scope>NUCLEOTIDE SEQUENCE [LARGE SCALE GENOMIC DNA]</scope>
    <source>
        <strain evidence="2 3">DSM 25353</strain>
    </source>
</reference>
<sequence>MVAKITSPARVISALNYNENKVTEGKATCLYASGYLRDVADMNFYQKLEGFERLNSLNSRASTKTLHISLNFDPSEKLSNECLINIATDYMEKIGFGSQPWLMYKHTDAGHPHIHIVTTTIQANGKRIDTFNIGRNQSEKARKEIEQNYGLVSAEKQRRLLHQSAVPVQLEKVGYGKTETQKSINNVVNAVLNTYLYSSLPEFNAILKAYNVVADKGREDSRIFKHKGLVYRILDTSGNKVGVPIKASSLNSKPTLKKLELLFEKNRSLKEAFKMTLKNSIDQVLAQSPHDMAAFIRQLDQKNIKTVLRENGEGRTYGVTFVDCNNKCVFNGSNLGKSYSAAHLQEQLVVFSQIPTNQLTQTNESQSTEQSKSLVLLDVIMTPHEEYSYTPGQLRKKKRKKKGRLLVL</sequence>
<comment type="caution">
    <text evidence="2">The sequence shown here is derived from an EMBL/GenBank/DDBJ whole genome shotgun (WGS) entry which is preliminary data.</text>
</comment>